<feature type="region of interest" description="Disordered" evidence="1">
    <location>
        <begin position="1"/>
        <end position="163"/>
    </location>
</feature>
<name>A0A164WFR4_9AGAM</name>
<feature type="compositionally biased region" description="Basic and acidic residues" evidence="1">
    <location>
        <begin position="11"/>
        <end position="40"/>
    </location>
</feature>
<accession>A0A164WFR4</accession>
<feature type="compositionally biased region" description="Basic and acidic residues" evidence="1">
    <location>
        <begin position="49"/>
        <end position="63"/>
    </location>
</feature>
<evidence type="ECO:0000313" key="2">
    <source>
        <dbReference type="EMBL" id="KZS95012.1"/>
    </source>
</evidence>
<reference evidence="2 3" key="1">
    <citation type="journal article" date="2016" name="Mol. Biol. Evol.">
        <title>Comparative Genomics of Early-Diverging Mushroom-Forming Fungi Provides Insights into the Origins of Lignocellulose Decay Capabilities.</title>
        <authorList>
            <person name="Nagy L.G."/>
            <person name="Riley R."/>
            <person name="Tritt A."/>
            <person name="Adam C."/>
            <person name="Daum C."/>
            <person name="Floudas D."/>
            <person name="Sun H."/>
            <person name="Yadav J.S."/>
            <person name="Pangilinan J."/>
            <person name="Larsson K.H."/>
            <person name="Matsuura K."/>
            <person name="Barry K."/>
            <person name="Labutti K."/>
            <person name="Kuo R."/>
            <person name="Ohm R.A."/>
            <person name="Bhattacharya S.S."/>
            <person name="Shirouzu T."/>
            <person name="Yoshinaga Y."/>
            <person name="Martin F.M."/>
            <person name="Grigoriev I.V."/>
            <person name="Hibbett D.S."/>
        </authorList>
    </citation>
    <scope>NUCLEOTIDE SEQUENCE [LARGE SCALE GENOMIC DNA]</scope>
    <source>
        <strain evidence="2 3">HHB9708</strain>
    </source>
</reference>
<protein>
    <submittedName>
        <fullName evidence="2">Uncharacterized protein</fullName>
    </submittedName>
</protein>
<feature type="compositionally biased region" description="Low complexity" evidence="1">
    <location>
        <begin position="107"/>
        <end position="116"/>
    </location>
</feature>
<dbReference type="STRING" id="1314777.A0A164WFR4"/>
<sequence length="317" mass="38310">MASIPTTSTRPRGDLESRRRSRSAERYHRDERRHESDSRRSRSPARRPRSSERYVREREEVREVRRRGGRSRSPRRRSNERETEKEKRGKDRSQSPHRRRRSRSRSRSSTPSSSSSVDRERRHRKKEKEHKHKKRSSRSRERRDRKKERKERKKKQKTSAVTGQWGQYGIINESDLYNKEAEFRTWLMEECKINPETITKDQNKKRFAQYVEDYNTATLPHEKYYDMSIYERRMALLRNGETLPYVDETYDANKDFEAHLKSHRKPTSEKDSFLSKEQLKELRRVQHERLEAGKLRSLGLEVPQSMGVRMDGNEFED</sequence>
<evidence type="ECO:0000313" key="3">
    <source>
        <dbReference type="Proteomes" id="UP000076722"/>
    </source>
</evidence>
<evidence type="ECO:0000256" key="1">
    <source>
        <dbReference type="SAM" id="MobiDB-lite"/>
    </source>
</evidence>
<dbReference type="EMBL" id="KV419403">
    <property type="protein sequence ID" value="KZS95012.1"/>
    <property type="molecule type" value="Genomic_DNA"/>
</dbReference>
<dbReference type="Proteomes" id="UP000076722">
    <property type="component" value="Unassembled WGS sequence"/>
</dbReference>
<feature type="compositionally biased region" description="Basic residues" evidence="1">
    <location>
        <begin position="95"/>
        <end position="106"/>
    </location>
</feature>
<dbReference type="PANTHER" id="PTHR34689">
    <property type="entry name" value="NUCLEIC ACID-BINDING PROTEIN"/>
    <property type="match status" value="1"/>
</dbReference>
<dbReference type="AlphaFoldDB" id="A0A164WFR4"/>
<organism evidence="2 3">
    <name type="scientific">Sistotremastrum niveocremeum HHB9708</name>
    <dbReference type="NCBI Taxonomy" id="1314777"/>
    <lineage>
        <taxon>Eukaryota</taxon>
        <taxon>Fungi</taxon>
        <taxon>Dikarya</taxon>
        <taxon>Basidiomycota</taxon>
        <taxon>Agaricomycotina</taxon>
        <taxon>Agaricomycetes</taxon>
        <taxon>Sistotremastrales</taxon>
        <taxon>Sistotremastraceae</taxon>
        <taxon>Sertulicium</taxon>
        <taxon>Sertulicium niveocremeum</taxon>
    </lineage>
</organism>
<feature type="compositionally biased region" description="Basic and acidic residues" evidence="1">
    <location>
        <begin position="77"/>
        <end position="94"/>
    </location>
</feature>
<feature type="compositionally biased region" description="Basic residues" evidence="1">
    <location>
        <begin position="64"/>
        <end position="76"/>
    </location>
</feature>
<feature type="compositionally biased region" description="Basic residues" evidence="1">
    <location>
        <begin position="143"/>
        <end position="157"/>
    </location>
</feature>
<feature type="compositionally biased region" description="Basic residues" evidence="1">
    <location>
        <begin position="121"/>
        <end position="137"/>
    </location>
</feature>
<proteinExistence type="predicted"/>
<feature type="compositionally biased region" description="Polar residues" evidence="1">
    <location>
        <begin position="1"/>
        <end position="10"/>
    </location>
</feature>
<dbReference type="PANTHER" id="PTHR34689:SF1">
    <property type="entry name" value="NUCLEIC ACID-BINDING PROTEIN"/>
    <property type="match status" value="1"/>
</dbReference>
<keyword evidence="3" id="KW-1185">Reference proteome</keyword>
<gene>
    <name evidence="2" type="ORF">SISNIDRAFT_439754</name>
</gene>
<dbReference type="OrthoDB" id="2538345at2759"/>